<feature type="region of interest" description="Disordered" evidence="2">
    <location>
        <begin position="352"/>
        <end position="387"/>
    </location>
</feature>
<evidence type="ECO:0000313" key="5">
    <source>
        <dbReference type="Proteomes" id="UP000319257"/>
    </source>
</evidence>
<dbReference type="InterPro" id="IPR012664">
    <property type="entry name" value="CHP02452"/>
</dbReference>
<dbReference type="STRING" id="1093900.A0A507B2H7"/>
<dbReference type="RefSeq" id="XP_030998193.1">
    <property type="nucleotide sequence ID" value="XM_031138113.1"/>
</dbReference>
<keyword evidence="1" id="KW-0175">Coiled coil</keyword>
<evidence type="ECO:0000256" key="1">
    <source>
        <dbReference type="SAM" id="Coils"/>
    </source>
</evidence>
<gene>
    <name evidence="4" type="ORF">E0L32_003776</name>
</gene>
<dbReference type="InterPro" id="IPR043472">
    <property type="entry name" value="Macro_dom-like"/>
</dbReference>
<reference evidence="4 5" key="1">
    <citation type="submission" date="2019-06" db="EMBL/GenBank/DDBJ databases">
        <title>Draft genome sequence of the filamentous fungus Phialemoniopsis curvata isolated from diesel fuel.</title>
        <authorList>
            <person name="Varaljay V.A."/>
            <person name="Lyon W.J."/>
            <person name="Crouch A.L."/>
            <person name="Drake C.E."/>
            <person name="Hollomon J.M."/>
            <person name="Nadeau L.J."/>
            <person name="Nunn H.S."/>
            <person name="Stevenson B.S."/>
            <person name="Bojanowski C.L."/>
            <person name="Crookes-Goodson W.J."/>
        </authorList>
    </citation>
    <scope>NUCLEOTIDE SEQUENCE [LARGE SCALE GENOMIC DNA]</scope>
    <source>
        <strain evidence="4 5">D216</strain>
    </source>
</reference>
<dbReference type="Gene3D" id="3.40.220.10">
    <property type="entry name" value="Leucine Aminopeptidase, subunit E, domain 1"/>
    <property type="match status" value="1"/>
</dbReference>
<dbReference type="PANTHER" id="PTHR35596:SF1">
    <property type="entry name" value="MICROBIAL-TYPE PARG CATALYTIC DOMAIN-CONTAINING PROTEIN"/>
    <property type="match status" value="1"/>
</dbReference>
<accession>A0A507B2H7</accession>
<protein>
    <recommendedName>
        <fullName evidence="3">Microbial-type PARG catalytic domain-containing protein</fullName>
    </recommendedName>
</protein>
<evidence type="ECO:0000313" key="4">
    <source>
        <dbReference type="EMBL" id="TPX16482.1"/>
    </source>
</evidence>
<evidence type="ECO:0000256" key="2">
    <source>
        <dbReference type="SAM" id="MobiDB-lite"/>
    </source>
</evidence>
<dbReference type="EMBL" id="SKBQ01000017">
    <property type="protein sequence ID" value="TPX16482.1"/>
    <property type="molecule type" value="Genomic_DNA"/>
</dbReference>
<dbReference type="InParanoid" id="A0A507B2H7"/>
<dbReference type="OrthoDB" id="9985428at2759"/>
<dbReference type="AlphaFoldDB" id="A0A507B2H7"/>
<evidence type="ECO:0000259" key="3">
    <source>
        <dbReference type="Pfam" id="PF10021"/>
    </source>
</evidence>
<dbReference type="PANTHER" id="PTHR35596">
    <property type="entry name" value="DUF2263 DOMAIN-CONTAINING PROTEIN"/>
    <property type="match status" value="1"/>
</dbReference>
<feature type="domain" description="Microbial-type PARG catalytic" evidence="3">
    <location>
        <begin position="58"/>
        <end position="155"/>
    </location>
</feature>
<proteinExistence type="predicted"/>
<keyword evidence="5" id="KW-1185">Reference proteome</keyword>
<dbReference type="GeneID" id="41971223"/>
<feature type="coiled-coil region" evidence="1">
    <location>
        <begin position="308"/>
        <end position="335"/>
    </location>
</feature>
<dbReference type="NCBIfam" id="TIGR02452">
    <property type="entry name" value="TIGR02452 family protein"/>
    <property type="match status" value="1"/>
</dbReference>
<organism evidence="4 5">
    <name type="scientific">Thyridium curvatum</name>
    <dbReference type="NCBI Taxonomy" id="1093900"/>
    <lineage>
        <taxon>Eukaryota</taxon>
        <taxon>Fungi</taxon>
        <taxon>Dikarya</taxon>
        <taxon>Ascomycota</taxon>
        <taxon>Pezizomycotina</taxon>
        <taxon>Sordariomycetes</taxon>
        <taxon>Sordariomycetidae</taxon>
        <taxon>Thyridiales</taxon>
        <taxon>Thyridiaceae</taxon>
        <taxon>Thyridium</taxon>
    </lineage>
</organism>
<comment type="caution">
    <text evidence="4">The sequence shown here is derived from an EMBL/GenBank/DDBJ whole genome shotgun (WGS) entry which is preliminary data.</text>
</comment>
<sequence length="387" mass="42364">MGRVETSLGRPPAAFRKDARAKKARATLNQLIPSLLSAHPRARRGIEAAELISDPPRRVSPDNVSAPRVVLQAADTLTAARSLRDEALADYKEISLAILNMASPLSPGGGFLNGAGSQEESLCMRTTLLPSLRDEYYRLPELAAVYTPDVLVFRDEQEDQVLPKRDRWHVNCITAAMLRSPETERDALERGRYVHERDRELVLQKMRMVLRIGQMKGDRVLVLGAWGCGAYGNPVGEIAAAWRRVLLPTPDARGKAKAQRETWAGIDKIVFAIKDPGMAQAFAAAFGQGLEHEEGPEPTEGEGAADVANHKRLDLKELQDRISELEARIEAAPSALLRSGLASIRQSLQAQVQEVEAGDTSSEESYSSSGGRARRHEVQQQPGATKT</sequence>
<dbReference type="Pfam" id="PF10021">
    <property type="entry name" value="PARG_cat_microb"/>
    <property type="match status" value="1"/>
</dbReference>
<dbReference type="Proteomes" id="UP000319257">
    <property type="component" value="Unassembled WGS sequence"/>
</dbReference>
<name>A0A507B2H7_9PEZI</name>
<dbReference type="InterPro" id="IPR019261">
    <property type="entry name" value="PARG_cat_microbial"/>
</dbReference>